<dbReference type="PANTHER" id="PTHR21581">
    <property type="entry name" value="D-ALANYL-D-ALANINE CARBOXYPEPTIDASE"/>
    <property type="match status" value="1"/>
</dbReference>
<keyword evidence="6" id="KW-0645">Protease</keyword>
<comment type="catalytic activity">
    <reaction evidence="12">
        <text>Preferential cleavage: (Ac)2-L-Lys-D-Ala-|-D-Ala. Also transpeptidation of peptidyl-alanyl moieties that are N-acyl substituents of D-alanine.</text>
        <dbReference type="EC" id="3.4.16.4"/>
    </reaction>
</comment>
<comment type="function">
    <text evidence="1">Removes C-terminal D-alanyl residues from sugar-peptide cell wall precursors.</text>
</comment>
<evidence type="ECO:0000256" key="3">
    <source>
        <dbReference type="ARBA" id="ARBA00007164"/>
    </source>
</evidence>
<dbReference type="InterPro" id="IPR001967">
    <property type="entry name" value="Peptidase_S11_N"/>
</dbReference>
<dbReference type="Gene3D" id="3.40.710.10">
    <property type="entry name" value="DD-peptidase/beta-lactamase superfamily"/>
    <property type="match status" value="1"/>
</dbReference>
<comment type="similarity">
    <text evidence="3 15">Belongs to the peptidase S11 family.</text>
</comment>
<gene>
    <name evidence="19" type="ORF">E1963_03280</name>
</gene>
<feature type="compositionally biased region" description="Polar residues" evidence="16">
    <location>
        <begin position="35"/>
        <end position="44"/>
    </location>
</feature>
<dbReference type="EC" id="3.4.16.4" evidence="4"/>
<keyword evidence="9" id="KW-0133">Cell shape</keyword>
<evidence type="ECO:0000256" key="2">
    <source>
        <dbReference type="ARBA" id="ARBA00004752"/>
    </source>
</evidence>
<accession>A0A4V2WSU9</accession>
<dbReference type="GO" id="GO:0009252">
    <property type="term" value="P:peptidoglycan biosynthetic process"/>
    <property type="evidence" value="ECO:0007669"/>
    <property type="project" value="UniProtKB-UniPathway"/>
</dbReference>
<dbReference type="UniPathway" id="UPA00219"/>
<feature type="domain" description="Peptidase S11 D-Ala-D-Ala carboxypeptidase A C-terminal" evidence="18">
    <location>
        <begin position="320"/>
        <end position="407"/>
    </location>
</feature>
<dbReference type="RefSeq" id="WP_132275202.1">
    <property type="nucleotide sequence ID" value="NZ_JAOBST010000058.1"/>
</dbReference>
<keyword evidence="10" id="KW-0573">Peptidoglycan synthesis</keyword>
<dbReference type="InterPro" id="IPR012907">
    <property type="entry name" value="Peptidase_S11_C"/>
</dbReference>
<dbReference type="InterPro" id="IPR015956">
    <property type="entry name" value="Peniciliin-bd_prot_C_sf"/>
</dbReference>
<evidence type="ECO:0000256" key="10">
    <source>
        <dbReference type="ARBA" id="ARBA00022984"/>
    </source>
</evidence>
<evidence type="ECO:0000256" key="7">
    <source>
        <dbReference type="ARBA" id="ARBA00022729"/>
    </source>
</evidence>
<evidence type="ECO:0000256" key="15">
    <source>
        <dbReference type="RuleBase" id="RU004016"/>
    </source>
</evidence>
<reference evidence="19 20" key="1">
    <citation type="journal article" date="2016" name="Nat. Microbiol.">
        <title>The Mouse Intestinal Bacterial Collection (miBC) provides host-specific insight into cultured diversity and functional potential of the gut microbiota.</title>
        <authorList>
            <person name="Lagkouvardos I."/>
            <person name="Pukall R."/>
            <person name="Abt B."/>
            <person name="Foesel B.U."/>
            <person name="Meier-Kolthoff J.P."/>
            <person name="Kumar N."/>
            <person name="Bresciani A."/>
            <person name="Martinez I."/>
            <person name="Just S."/>
            <person name="Ziegler C."/>
            <person name="Brugiroux S."/>
            <person name="Garzetti D."/>
            <person name="Wenning M."/>
            <person name="Bui T.P."/>
            <person name="Wang J."/>
            <person name="Hugenholtz F."/>
            <person name="Plugge C.M."/>
            <person name="Peterson D.A."/>
            <person name="Hornef M.W."/>
            <person name="Baines J.F."/>
            <person name="Smidt H."/>
            <person name="Walter J."/>
            <person name="Kristiansen K."/>
            <person name="Nielsen H.B."/>
            <person name="Haller D."/>
            <person name="Overmann J."/>
            <person name="Stecher B."/>
            <person name="Clavel T."/>
        </authorList>
    </citation>
    <scope>NUCLEOTIDE SEQUENCE [LARGE SCALE GENOMIC DNA]</scope>
    <source>
        <strain evidence="19 20">DSM 28560</strain>
    </source>
</reference>
<keyword evidence="20" id="KW-1185">Reference proteome</keyword>
<sequence>MKRFFALLICVFLCTQSVALAAPPDNILLYEEDTGQSQEQNSDAGTDESTDTESDSGAGQDAATGLDVSAPSAILMEASTGQVIYEKEADEQRPPASVTKIMTLLLIFDALKDGKIKLEDSVSTSEFAASMGGSQVFLEPGETQTVDTMIKCIAVASANDACVAMAEYICGNEEEFVKNMNERAKGLGMDNTHFVNCNGLDTDGHLTTARDIALMSRELITTYPQIRDYSMIWMEDITHTTKKGTTEFGLTNTNKLVRQYEYATGLKTGSTDKAKYCVSATAEKNGMELIAVIMAAPDHKARFNDATTLLNYGFGKCNKYEEEKTASIKPVALTRGVKKTIKAEQTEPFAYIDTTGADLNSIEKKKVLKKNLKAPIKKGTKIGEMKYYLAGKEIGSKDIIAGETVDEVSYQSALKDALNNLLL</sequence>
<comment type="caution">
    <text evidence="19">The sequence shown here is derived from an EMBL/GenBank/DDBJ whole genome shotgun (WGS) entry which is preliminary data.</text>
</comment>
<dbReference type="SMART" id="SM00936">
    <property type="entry name" value="PBP5_C"/>
    <property type="match status" value="1"/>
</dbReference>
<evidence type="ECO:0000256" key="13">
    <source>
        <dbReference type="PIRSR" id="PIRSR618044-1"/>
    </source>
</evidence>
<keyword evidence="5 19" id="KW-0121">Carboxypeptidase</keyword>
<dbReference type="SUPFAM" id="SSF69189">
    <property type="entry name" value="Penicillin-binding protein associated domain"/>
    <property type="match status" value="1"/>
</dbReference>
<dbReference type="GO" id="GO:0009002">
    <property type="term" value="F:serine-type D-Ala-D-Ala carboxypeptidase activity"/>
    <property type="evidence" value="ECO:0007669"/>
    <property type="project" value="UniProtKB-EC"/>
</dbReference>
<dbReference type="Pfam" id="PF07943">
    <property type="entry name" value="PBP5_C"/>
    <property type="match status" value="1"/>
</dbReference>
<dbReference type="Proteomes" id="UP000295710">
    <property type="component" value="Unassembled WGS sequence"/>
</dbReference>
<evidence type="ECO:0000256" key="14">
    <source>
        <dbReference type="PIRSR" id="PIRSR618044-2"/>
    </source>
</evidence>
<feature type="active site" description="Proton acceptor" evidence="13">
    <location>
        <position position="100"/>
    </location>
</feature>
<feature type="binding site" evidence="14">
    <location>
        <position position="267"/>
    </location>
    <ligand>
        <name>substrate</name>
    </ligand>
</feature>
<evidence type="ECO:0000313" key="19">
    <source>
        <dbReference type="EMBL" id="TDA23120.1"/>
    </source>
</evidence>
<dbReference type="SUPFAM" id="SSF56601">
    <property type="entry name" value="beta-lactamase/transpeptidase-like"/>
    <property type="match status" value="1"/>
</dbReference>
<dbReference type="InterPro" id="IPR018044">
    <property type="entry name" value="Peptidase_S11"/>
</dbReference>
<dbReference type="AlphaFoldDB" id="A0A4V2WSU9"/>
<dbReference type="Pfam" id="PF00768">
    <property type="entry name" value="Peptidase_S11"/>
    <property type="match status" value="1"/>
</dbReference>
<dbReference type="EMBL" id="SMMX01000002">
    <property type="protein sequence ID" value="TDA23120.1"/>
    <property type="molecule type" value="Genomic_DNA"/>
</dbReference>
<proteinExistence type="inferred from homology"/>
<keyword evidence="11" id="KW-0961">Cell wall biogenesis/degradation</keyword>
<dbReference type="GO" id="GO:0008360">
    <property type="term" value="P:regulation of cell shape"/>
    <property type="evidence" value="ECO:0007669"/>
    <property type="project" value="UniProtKB-KW"/>
</dbReference>
<feature type="active site" description="Acyl-ester intermediate" evidence="13">
    <location>
        <position position="97"/>
    </location>
</feature>
<evidence type="ECO:0000313" key="20">
    <source>
        <dbReference type="Proteomes" id="UP000295710"/>
    </source>
</evidence>
<evidence type="ECO:0000256" key="4">
    <source>
        <dbReference type="ARBA" id="ARBA00012448"/>
    </source>
</evidence>
<evidence type="ECO:0000256" key="6">
    <source>
        <dbReference type="ARBA" id="ARBA00022670"/>
    </source>
</evidence>
<dbReference type="InterPro" id="IPR037167">
    <property type="entry name" value="Peptidase_S11_C_sf"/>
</dbReference>
<dbReference type="PANTHER" id="PTHR21581:SF6">
    <property type="entry name" value="TRAFFICKING PROTEIN PARTICLE COMPLEX SUBUNIT 12"/>
    <property type="match status" value="1"/>
</dbReference>
<evidence type="ECO:0000256" key="1">
    <source>
        <dbReference type="ARBA" id="ARBA00003217"/>
    </source>
</evidence>
<protein>
    <recommendedName>
        <fullName evidence="4">serine-type D-Ala-D-Ala carboxypeptidase</fullName>
        <ecNumber evidence="4">3.4.16.4</ecNumber>
    </recommendedName>
</protein>
<comment type="pathway">
    <text evidence="2">Cell wall biogenesis; peptidoglycan biosynthesis.</text>
</comment>
<name>A0A4V2WSU9_9FIRM</name>
<organism evidence="19 20">
    <name type="scientific">Extibacter muris</name>
    <dbReference type="NCBI Taxonomy" id="1796622"/>
    <lineage>
        <taxon>Bacteria</taxon>
        <taxon>Bacillati</taxon>
        <taxon>Bacillota</taxon>
        <taxon>Clostridia</taxon>
        <taxon>Lachnospirales</taxon>
        <taxon>Lachnospiraceae</taxon>
        <taxon>Extibacter</taxon>
    </lineage>
</organism>
<evidence type="ECO:0000256" key="11">
    <source>
        <dbReference type="ARBA" id="ARBA00023316"/>
    </source>
</evidence>
<dbReference type="GO" id="GO:0071555">
    <property type="term" value="P:cell wall organization"/>
    <property type="evidence" value="ECO:0007669"/>
    <property type="project" value="UniProtKB-KW"/>
</dbReference>
<feature type="compositionally biased region" description="Acidic residues" evidence="16">
    <location>
        <begin position="45"/>
        <end position="54"/>
    </location>
</feature>
<evidence type="ECO:0000256" key="12">
    <source>
        <dbReference type="ARBA" id="ARBA00034000"/>
    </source>
</evidence>
<evidence type="ECO:0000256" key="8">
    <source>
        <dbReference type="ARBA" id="ARBA00022801"/>
    </source>
</evidence>
<dbReference type="InterPro" id="IPR012338">
    <property type="entry name" value="Beta-lactam/transpept-like"/>
</dbReference>
<feature type="chain" id="PRO_5020625054" description="serine-type D-Ala-D-Ala carboxypeptidase" evidence="17">
    <location>
        <begin position="22"/>
        <end position="423"/>
    </location>
</feature>
<evidence type="ECO:0000259" key="18">
    <source>
        <dbReference type="SMART" id="SM00936"/>
    </source>
</evidence>
<evidence type="ECO:0000256" key="16">
    <source>
        <dbReference type="SAM" id="MobiDB-lite"/>
    </source>
</evidence>
<feature type="region of interest" description="Disordered" evidence="16">
    <location>
        <begin position="34"/>
        <end position="63"/>
    </location>
</feature>
<evidence type="ECO:0000256" key="5">
    <source>
        <dbReference type="ARBA" id="ARBA00022645"/>
    </source>
</evidence>
<feature type="active site" evidence="13">
    <location>
        <position position="157"/>
    </location>
</feature>
<dbReference type="Gene3D" id="2.60.410.10">
    <property type="entry name" value="D-Ala-D-Ala carboxypeptidase, C-terminal domain"/>
    <property type="match status" value="1"/>
</dbReference>
<dbReference type="PRINTS" id="PR00725">
    <property type="entry name" value="DADACBPTASE1"/>
</dbReference>
<evidence type="ECO:0000256" key="17">
    <source>
        <dbReference type="SAM" id="SignalP"/>
    </source>
</evidence>
<keyword evidence="8" id="KW-0378">Hydrolase</keyword>
<evidence type="ECO:0000256" key="9">
    <source>
        <dbReference type="ARBA" id="ARBA00022960"/>
    </source>
</evidence>
<dbReference type="GO" id="GO:0006508">
    <property type="term" value="P:proteolysis"/>
    <property type="evidence" value="ECO:0007669"/>
    <property type="project" value="UniProtKB-KW"/>
</dbReference>
<keyword evidence="7 17" id="KW-0732">Signal</keyword>
<feature type="signal peptide" evidence="17">
    <location>
        <begin position="1"/>
        <end position="21"/>
    </location>
</feature>